<organism evidence="2 4">
    <name type="scientific">Hyalangium minutum</name>
    <dbReference type="NCBI Taxonomy" id="394096"/>
    <lineage>
        <taxon>Bacteria</taxon>
        <taxon>Pseudomonadati</taxon>
        <taxon>Myxococcota</taxon>
        <taxon>Myxococcia</taxon>
        <taxon>Myxococcales</taxon>
        <taxon>Cystobacterineae</taxon>
        <taxon>Archangiaceae</taxon>
        <taxon>Hyalangium</taxon>
    </lineage>
</organism>
<protein>
    <recommendedName>
        <fullName evidence="5">DUF2268 domain-containing protein</fullName>
    </recommendedName>
</protein>
<evidence type="ECO:0000313" key="3">
    <source>
        <dbReference type="EMBL" id="KFE60685.1"/>
    </source>
</evidence>
<accession>A0A085VSN4</accession>
<dbReference type="EMBL" id="JMCB01000040">
    <property type="protein sequence ID" value="KFE58447.1"/>
    <property type="molecule type" value="Genomic_DNA"/>
</dbReference>
<dbReference type="OrthoDB" id="8746466at2"/>
<dbReference type="EMBL" id="JMCB01000029">
    <property type="protein sequence ID" value="KFE60685.1"/>
    <property type="molecule type" value="Genomic_DNA"/>
</dbReference>
<dbReference type="RefSeq" id="WP_044199008.1">
    <property type="nucleotide sequence ID" value="NZ_JMCB01000029.1"/>
</dbReference>
<feature type="chain" id="PRO_5007380079" description="DUF2268 domain-containing protein" evidence="1">
    <location>
        <begin position="33"/>
        <end position="325"/>
    </location>
</feature>
<keyword evidence="4" id="KW-1185">Reference proteome</keyword>
<feature type="signal peptide" evidence="1">
    <location>
        <begin position="1"/>
        <end position="32"/>
    </location>
</feature>
<dbReference type="Proteomes" id="UP000028725">
    <property type="component" value="Unassembled WGS sequence"/>
</dbReference>
<evidence type="ECO:0008006" key="5">
    <source>
        <dbReference type="Google" id="ProtNLM"/>
    </source>
</evidence>
<evidence type="ECO:0000256" key="1">
    <source>
        <dbReference type="SAM" id="SignalP"/>
    </source>
</evidence>
<reference evidence="2 4" key="1">
    <citation type="submission" date="2014-04" db="EMBL/GenBank/DDBJ databases">
        <title>Genome assembly of Hyalangium minutum DSM 14724.</title>
        <authorList>
            <person name="Sharma G."/>
            <person name="Subramanian S."/>
        </authorList>
    </citation>
    <scope>NUCLEOTIDE SEQUENCE [LARGE SCALE GENOMIC DNA]</scope>
    <source>
        <strain evidence="2 4">DSM 14724</strain>
    </source>
</reference>
<dbReference type="AlphaFoldDB" id="A0A085VSN4"/>
<evidence type="ECO:0000313" key="2">
    <source>
        <dbReference type="EMBL" id="KFE58447.1"/>
    </source>
</evidence>
<evidence type="ECO:0000313" key="4">
    <source>
        <dbReference type="Proteomes" id="UP000028725"/>
    </source>
</evidence>
<gene>
    <name evidence="3" type="ORF">DB31_4867</name>
    <name evidence="2" type="ORF">DB31_6713</name>
</gene>
<keyword evidence="1" id="KW-0732">Signal</keyword>
<proteinExistence type="predicted"/>
<name>A0A085VSN4_9BACT</name>
<sequence length="325" mass="36858">MLPQRALLRALPQVVCLAMLCCVPSATVPARASPSTYRVVDAMPTFWQYWEQAQGLEQAEQVRLFREQVVAAHPALYTAEVLGFDAKQPFEAELARRYPKYWQWVSPHFDTMRRLSEELRQKLPFYEARFRQTFPDLNYTGEIYFLNSLGAFDGATRQVKGRTALLFGVDVIAAIYGPTADAESFFDHELFHIYQEQFSDLGTEDTVAGALWHEGLATYVAQALNPGVSERMVFGLPEEMPARARALLPKLAAELRVKLDSKSPEDYQAFFLGNSPRQDIPARSGYFVGYLVARELARTRPLAELAHLHGSELRTAMEEALRQME</sequence>
<comment type="caution">
    <text evidence="2">The sequence shown here is derived from an EMBL/GenBank/DDBJ whole genome shotgun (WGS) entry which is preliminary data.</text>
</comment>